<dbReference type="EMBL" id="JBHTKI010000022">
    <property type="protein sequence ID" value="MFD1032682.1"/>
    <property type="molecule type" value="Genomic_DNA"/>
</dbReference>
<comment type="caution">
    <text evidence="1">The sequence shown here is derived from an EMBL/GenBank/DDBJ whole genome shotgun (WGS) entry which is preliminary data.</text>
</comment>
<evidence type="ECO:0000313" key="1">
    <source>
        <dbReference type="EMBL" id="MFD1032682.1"/>
    </source>
</evidence>
<organism evidence="1 2">
    <name type="scientific">Metaplanococcus flavidus</name>
    <dbReference type="NCBI Taxonomy" id="569883"/>
    <lineage>
        <taxon>Bacteria</taxon>
        <taxon>Bacillati</taxon>
        <taxon>Bacillota</taxon>
        <taxon>Bacilli</taxon>
        <taxon>Bacillales</taxon>
        <taxon>Caryophanaceae</taxon>
        <taxon>Metaplanococcus</taxon>
    </lineage>
</organism>
<gene>
    <name evidence="1" type="ORF">ACFQ1X_14685</name>
</gene>
<proteinExistence type="predicted"/>
<sequence length="66" mass="7509">MSTLDIENANVEEAAETIFNILKDSIGVNTFFIAKNDGYTVNVLKTFNRTKLLLEEGFQIDFNQSY</sequence>
<protein>
    <submittedName>
        <fullName evidence="1">Uncharacterized protein</fullName>
    </submittedName>
</protein>
<evidence type="ECO:0000313" key="2">
    <source>
        <dbReference type="Proteomes" id="UP001597109"/>
    </source>
</evidence>
<keyword evidence="2" id="KW-1185">Reference proteome</keyword>
<accession>A0ABW3LEX2</accession>
<dbReference type="RefSeq" id="WP_144838648.1">
    <property type="nucleotide sequence ID" value="NZ_JBHTKI010000022.1"/>
</dbReference>
<dbReference type="Proteomes" id="UP001597109">
    <property type="component" value="Unassembled WGS sequence"/>
</dbReference>
<reference evidence="2" key="1">
    <citation type="journal article" date="2019" name="Int. J. Syst. Evol. Microbiol.">
        <title>The Global Catalogue of Microorganisms (GCM) 10K type strain sequencing project: providing services to taxonomists for standard genome sequencing and annotation.</title>
        <authorList>
            <consortium name="The Broad Institute Genomics Platform"/>
            <consortium name="The Broad Institute Genome Sequencing Center for Infectious Disease"/>
            <person name="Wu L."/>
            <person name="Ma J."/>
        </authorList>
    </citation>
    <scope>NUCLEOTIDE SEQUENCE [LARGE SCALE GENOMIC DNA]</scope>
    <source>
        <strain evidence="2">CCUG 56756</strain>
    </source>
</reference>
<name>A0ABW3LEX2_9BACL</name>